<dbReference type="Pfam" id="PF05279">
    <property type="entry name" value="Asp-B-Hydro_N"/>
    <property type="match status" value="1"/>
</dbReference>
<sequence length="222" mass="24513">MDSEQAQAHTCGSWETQLDLIRTKTLLQQQELLHFQQRFNSHVDPNTVFEGLKVITKHPANSKPKLSSPMSSQANGREAVPPAQTNQKTFLDDVILTFSSPMAWLLVVALVITWSGVAIVLFDLLDYKTLTEYTSYCDDPVCLSSGLPPPSAIAKRGLKVKGGFRPIKSSPAGVPVDVTAQESTDWLEMIWTFAASLVAPDEEEEGIHQLTETITSFHSEEL</sequence>
<organism evidence="13 14">
    <name type="scientific">Perca fluviatilis</name>
    <name type="common">European perch</name>
    <dbReference type="NCBI Taxonomy" id="8168"/>
    <lineage>
        <taxon>Eukaryota</taxon>
        <taxon>Metazoa</taxon>
        <taxon>Chordata</taxon>
        <taxon>Craniata</taxon>
        <taxon>Vertebrata</taxon>
        <taxon>Euteleostomi</taxon>
        <taxon>Actinopterygii</taxon>
        <taxon>Neopterygii</taxon>
        <taxon>Teleostei</taxon>
        <taxon>Neoteleostei</taxon>
        <taxon>Acanthomorphata</taxon>
        <taxon>Eupercaria</taxon>
        <taxon>Perciformes</taxon>
        <taxon>Percoidei</taxon>
        <taxon>Percidae</taxon>
        <taxon>Percinae</taxon>
        <taxon>Perca</taxon>
    </lineage>
</organism>
<dbReference type="InterPro" id="IPR007943">
    <property type="entry name" value="Asp-B-hydro/Triadin_dom"/>
</dbReference>
<feature type="domain" description="Aspartyl beta-hydroxylase/Triadin" evidence="12">
    <location>
        <begin position="99"/>
        <end position="129"/>
    </location>
</feature>
<evidence type="ECO:0000256" key="11">
    <source>
        <dbReference type="SAM" id="Phobius"/>
    </source>
</evidence>
<evidence type="ECO:0000256" key="7">
    <source>
        <dbReference type="ARBA" id="ARBA00023157"/>
    </source>
</evidence>
<evidence type="ECO:0000256" key="9">
    <source>
        <dbReference type="ARBA" id="ARBA00046074"/>
    </source>
</evidence>
<keyword evidence="3" id="KW-0597">Phosphoprotein</keyword>
<dbReference type="GO" id="GO:0051282">
    <property type="term" value="P:regulation of sequestering of calcium ion"/>
    <property type="evidence" value="ECO:0007669"/>
    <property type="project" value="UniProtKB-ARBA"/>
</dbReference>
<dbReference type="PANTHER" id="PTHR14106:SF0">
    <property type="entry name" value="TRIADIN"/>
    <property type="match status" value="1"/>
</dbReference>
<evidence type="ECO:0000256" key="5">
    <source>
        <dbReference type="ARBA" id="ARBA00022989"/>
    </source>
</evidence>
<dbReference type="GO" id="GO:0033017">
    <property type="term" value="C:sarcoplasmic reticulum membrane"/>
    <property type="evidence" value="ECO:0007669"/>
    <property type="project" value="UniProtKB-SubCell"/>
</dbReference>
<dbReference type="EMBL" id="VHII01000018">
    <property type="protein sequence ID" value="KAF1376484.1"/>
    <property type="molecule type" value="Genomic_DNA"/>
</dbReference>
<evidence type="ECO:0000256" key="4">
    <source>
        <dbReference type="ARBA" id="ARBA00022692"/>
    </source>
</evidence>
<dbReference type="Proteomes" id="UP000465112">
    <property type="component" value="Unassembled WGS sequence"/>
</dbReference>
<accession>A0A6A5EKP0</accession>
<dbReference type="PANTHER" id="PTHR14106">
    <property type="entry name" value="TRIADIN"/>
    <property type="match status" value="1"/>
</dbReference>
<feature type="transmembrane region" description="Helical" evidence="11">
    <location>
        <begin position="102"/>
        <end position="125"/>
    </location>
</feature>
<evidence type="ECO:0000313" key="13">
    <source>
        <dbReference type="EMBL" id="KAF1376484.1"/>
    </source>
</evidence>
<evidence type="ECO:0000256" key="10">
    <source>
        <dbReference type="SAM" id="MobiDB-lite"/>
    </source>
</evidence>
<reference evidence="13 14" key="1">
    <citation type="submission" date="2019-06" db="EMBL/GenBank/DDBJ databases">
        <title>A chromosome-scale genome assembly of the European perch, Perca fluviatilis.</title>
        <authorList>
            <person name="Roques C."/>
            <person name="Zahm M."/>
            <person name="Cabau C."/>
            <person name="Klopp C."/>
            <person name="Bouchez O."/>
            <person name="Donnadieu C."/>
            <person name="Kuhl H."/>
            <person name="Gislard M."/>
            <person name="Guendouz S."/>
            <person name="Journot L."/>
            <person name="Haffray P."/>
            <person name="Bestin A."/>
            <person name="Morvezen R."/>
            <person name="Feron R."/>
            <person name="Wen M."/>
            <person name="Jouanno E."/>
            <person name="Herpin A."/>
            <person name="Schartl M."/>
            <person name="Postlethwait J."/>
            <person name="Schaerlinger B."/>
            <person name="Chardard D."/>
            <person name="Lecocq T."/>
            <person name="Poncet C."/>
            <person name="Jaffrelo L."/>
            <person name="Lampietro C."/>
            <person name="Guiguen Y."/>
        </authorList>
    </citation>
    <scope>NUCLEOTIDE SEQUENCE [LARGE SCALE GENOMIC DNA]</scope>
    <source>
        <tissue evidence="13">Blood</tissue>
    </source>
</reference>
<feature type="compositionally biased region" description="Polar residues" evidence="10">
    <location>
        <begin position="64"/>
        <end position="75"/>
    </location>
</feature>
<keyword evidence="6 11" id="KW-0472">Membrane</keyword>
<evidence type="ECO:0000256" key="2">
    <source>
        <dbReference type="ARBA" id="ARBA00016711"/>
    </source>
</evidence>
<keyword evidence="8" id="KW-0325">Glycoprotein</keyword>
<evidence type="ECO:0000256" key="8">
    <source>
        <dbReference type="ARBA" id="ARBA00023180"/>
    </source>
</evidence>
<evidence type="ECO:0000256" key="1">
    <source>
        <dbReference type="ARBA" id="ARBA00004157"/>
    </source>
</evidence>
<comment type="caution">
    <text evidence="13">The sequence shown here is derived from an EMBL/GenBank/DDBJ whole genome shotgun (WGS) entry which is preliminary data.</text>
</comment>
<dbReference type="GO" id="GO:0005102">
    <property type="term" value="F:signaling receptor binding"/>
    <property type="evidence" value="ECO:0007669"/>
    <property type="project" value="InterPro"/>
</dbReference>
<evidence type="ECO:0000259" key="12">
    <source>
        <dbReference type="Pfam" id="PF05279"/>
    </source>
</evidence>
<evidence type="ECO:0000256" key="6">
    <source>
        <dbReference type="ARBA" id="ARBA00023136"/>
    </source>
</evidence>
<keyword evidence="14" id="KW-1185">Reference proteome</keyword>
<evidence type="ECO:0000256" key="3">
    <source>
        <dbReference type="ARBA" id="ARBA00022553"/>
    </source>
</evidence>
<keyword evidence="4 11" id="KW-0812">Transmembrane</keyword>
<gene>
    <name evidence="13" type="ORF">PFLUV_G00211980</name>
</gene>
<comment type="function">
    <text evidence="9">Contributes to the regulation of lumenal Ca2+ release via the sarcoplasmic reticulum calcium release channels RYR1 and RYR2, a key step in triggering skeletal and heart muscle contraction. Required for normal organization of the triad junction, where T-tubules and the sarcoplasmic reticulum terminal cisternae are in close contact. Required for normal skeletal muscle strength. Plays a role in excitation-contraction coupling in the heart and in regulating the rate of heart beats.</text>
</comment>
<feature type="region of interest" description="Disordered" evidence="10">
    <location>
        <begin position="59"/>
        <end position="83"/>
    </location>
</feature>
<dbReference type="InterPro" id="IPR010798">
    <property type="entry name" value="Triadin"/>
</dbReference>
<keyword evidence="7" id="KW-1015">Disulfide bond</keyword>
<evidence type="ECO:0000313" key="14">
    <source>
        <dbReference type="Proteomes" id="UP000465112"/>
    </source>
</evidence>
<comment type="subcellular location">
    <subcellularLocation>
        <location evidence="1">Sarcoplasmic reticulum membrane</location>
        <topology evidence="1">Single-pass type II membrane protein</topology>
    </subcellularLocation>
</comment>
<name>A0A6A5EKP0_PERFL</name>
<proteinExistence type="predicted"/>
<protein>
    <recommendedName>
        <fullName evidence="2">Triadin</fullName>
    </recommendedName>
</protein>
<keyword evidence="5 11" id="KW-1133">Transmembrane helix</keyword>
<dbReference type="AlphaFoldDB" id="A0A6A5EKP0"/>